<organism evidence="1 2">
    <name type="scientific">Trifolium medium</name>
    <dbReference type="NCBI Taxonomy" id="97028"/>
    <lineage>
        <taxon>Eukaryota</taxon>
        <taxon>Viridiplantae</taxon>
        <taxon>Streptophyta</taxon>
        <taxon>Embryophyta</taxon>
        <taxon>Tracheophyta</taxon>
        <taxon>Spermatophyta</taxon>
        <taxon>Magnoliopsida</taxon>
        <taxon>eudicotyledons</taxon>
        <taxon>Gunneridae</taxon>
        <taxon>Pentapetalae</taxon>
        <taxon>rosids</taxon>
        <taxon>fabids</taxon>
        <taxon>Fabales</taxon>
        <taxon>Fabaceae</taxon>
        <taxon>Papilionoideae</taxon>
        <taxon>50 kb inversion clade</taxon>
        <taxon>NPAAA clade</taxon>
        <taxon>Hologalegina</taxon>
        <taxon>IRL clade</taxon>
        <taxon>Trifolieae</taxon>
        <taxon>Trifolium</taxon>
    </lineage>
</organism>
<proteinExistence type="predicted"/>
<dbReference type="EMBL" id="LXQA011228354">
    <property type="protein sequence ID" value="MCI89812.1"/>
    <property type="molecule type" value="Genomic_DNA"/>
</dbReference>
<keyword evidence="2" id="KW-1185">Reference proteome</keyword>
<sequence>FSFQIDDSGSLIRIKAALFVVHTSS</sequence>
<protein>
    <submittedName>
        <fullName evidence="1">Uncharacterized protein</fullName>
    </submittedName>
</protein>
<reference evidence="1 2" key="1">
    <citation type="journal article" date="2018" name="Front. Plant Sci.">
        <title>Red Clover (Trifolium pratense) and Zigzag Clover (T. medium) - A Picture of Genomic Similarities and Differences.</title>
        <authorList>
            <person name="Dluhosova J."/>
            <person name="Istvanek J."/>
            <person name="Nedelnik J."/>
            <person name="Repkova J."/>
        </authorList>
    </citation>
    <scope>NUCLEOTIDE SEQUENCE [LARGE SCALE GENOMIC DNA]</scope>
    <source>
        <strain evidence="2">cv. 10/8</strain>
        <tissue evidence="1">Leaf</tissue>
    </source>
</reference>
<dbReference type="Proteomes" id="UP000265520">
    <property type="component" value="Unassembled WGS sequence"/>
</dbReference>
<feature type="non-terminal residue" evidence="1">
    <location>
        <position position="1"/>
    </location>
</feature>
<comment type="caution">
    <text evidence="1">The sequence shown here is derived from an EMBL/GenBank/DDBJ whole genome shotgun (WGS) entry which is preliminary data.</text>
</comment>
<accession>A0A392VQT2</accession>
<dbReference type="AlphaFoldDB" id="A0A392VQT2"/>
<evidence type="ECO:0000313" key="2">
    <source>
        <dbReference type="Proteomes" id="UP000265520"/>
    </source>
</evidence>
<evidence type="ECO:0000313" key="1">
    <source>
        <dbReference type="EMBL" id="MCI89812.1"/>
    </source>
</evidence>
<name>A0A392VQT2_9FABA</name>